<feature type="signal peptide" evidence="1">
    <location>
        <begin position="1"/>
        <end position="32"/>
    </location>
</feature>
<evidence type="ECO:0000313" key="3">
    <source>
        <dbReference type="Proteomes" id="UP001144096"/>
    </source>
</evidence>
<reference evidence="2" key="1">
    <citation type="submission" date="2022-06" db="EMBL/GenBank/DDBJ databases">
        <title>Amycolatopsis iheyaensis sp. nov., a new species of the genus Amycolatopsis isolated from soil in Iheya island, Japan.</title>
        <authorList>
            <person name="Ngamcharungchit C."/>
            <person name="Kanto H."/>
            <person name="Take A."/>
            <person name="Intra B."/>
            <person name="Matsumoto A."/>
            <person name="Panbangred W."/>
            <person name="Inahashi Y."/>
        </authorList>
    </citation>
    <scope>NUCLEOTIDE SEQUENCE</scope>
    <source>
        <strain evidence="2">OK19-0408</strain>
    </source>
</reference>
<proteinExistence type="predicted"/>
<evidence type="ECO:0000313" key="2">
    <source>
        <dbReference type="EMBL" id="MCR6486461.1"/>
    </source>
</evidence>
<keyword evidence="1" id="KW-0732">Signal</keyword>
<dbReference type="Pfam" id="PF03995">
    <property type="entry name" value="Inhibitor_I36"/>
    <property type="match status" value="1"/>
</dbReference>
<keyword evidence="3" id="KW-1185">Reference proteome</keyword>
<dbReference type="RefSeq" id="WP_257923040.1">
    <property type="nucleotide sequence ID" value="NZ_JAMXQV010000015.1"/>
</dbReference>
<sequence length="142" mass="15646">MVRTSKRVVRRLAAVLLAPVAALALAAAPASAATSGFATASSWQDCPEGWFCAWENADATGHWARFQDGSSDLTKAINGYVFNDKFQYAYNRTGNVWALYENIGYNYYQPGRKLLIGRGWRGPLAPKYSFANLTSSLLWIAN</sequence>
<name>A0A9X2SMZ5_9PSEU</name>
<dbReference type="EMBL" id="JAMXQV010000015">
    <property type="protein sequence ID" value="MCR6486461.1"/>
    <property type="molecule type" value="Genomic_DNA"/>
</dbReference>
<comment type="caution">
    <text evidence="2">The sequence shown here is derived from an EMBL/GenBank/DDBJ whole genome shotgun (WGS) entry which is preliminary data.</text>
</comment>
<dbReference type="Proteomes" id="UP001144096">
    <property type="component" value="Unassembled WGS sequence"/>
</dbReference>
<accession>A0A9X2SMZ5</accession>
<dbReference type="Gene3D" id="2.60.20.10">
    <property type="entry name" value="Crystallins"/>
    <property type="match status" value="1"/>
</dbReference>
<gene>
    <name evidence="2" type="ORF">M8542_26900</name>
</gene>
<dbReference type="AlphaFoldDB" id="A0A9X2SMZ5"/>
<organism evidence="2 3">
    <name type="scientific">Amycolatopsis iheyensis</name>
    <dbReference type="NCBI Taxonomy" id="2945988"/>
    <lineage>
        <taxon>Bacteria</taxon>
        <taxon>Bacillati</taxon>
        <taxon>Actinomycetota</taxon>
        <taxon>Actinomycetes</taxon>
        <taxon>Pseudonocardiales</taxon>
        <taxon>Pseudonocardiaceae</taxon>
        <taxon>Amycolatopsis</taxon>
    </lineage>
</organism>
<protein>
    <submittedName>
        <fullName evidence="2">Peptidase inhibitor family I36 protein</fullName>
    </submittedName>
</protein>
<feature type="chain" id="PRO_5040962951" evidence="1">
    <location>
        <begin position="33"/>
        <end position="142"/>
    </location>
</feature>
<evidence type="ECO:0000256" key="1">
    <source>
        <dbReference type="SAM" id="SignalP"/>
    </source>
</evidence>